<dbReference type="Proteomes" id="UP000464378">
    <property type="component" value="Chromosome"/>
</dbReference>
<accession>A0A6C2YNX5</accession>
<protein>
    <submittedName>
        <fullName evidence="1">Rna polymerase sigma 70:: Sigma70_r2</fullName>
    </submittedName>
</protein>
<organism evidence="1">
    <name type="scientific">Tuwongella immobilis</name>
    <dbReference type="NCBI Taxonomy" id="692036"/>
    <lineage>
        <taxon>Bacteria</taxon>
        <taxon>Pseudomonadati</taxon>
        <taxon>Planctomycetota</taxon>
        <taxon>Planctomycetia</taxon>
        <taxon>Gemmatales</taxon>
        <taxon>Gemmataceae</taxon>
        <taxon>Tuwongella</taxon>
    </lineage>
</organism>
<sequence>MTQDQQQLVVEHVKLAQVLLRVFLSRNPRLRAHADELESCASDALMECAIRFEPERNIHFRTYANHRIRGALLD</sequence>
<name>A0A6C2YNX5_9BACT</name>
<dbReference type="InterPro" id="IPR013325">
    <property type="entry name" value="RNA_pol_sigma_r2"/>
</dbReference>
<dbReference type="EMBL" id="LR593887">
    <property type="protein sequence ID" value="VTS03369.1"/>
    <property type="molecule type" value="Genomic_DNA"/>
</dbReference>
<dbReference type="InParanoid" id="A0A6C2YNX5"/>
<evidence type="ECO:0000313" key="1">
    <source>
        <dbReference type="EMBL" id="VIP03094.1"/>
    </source>
</evidence>
<dbReference type="GO" id="GO:0003700">
    <property type="term" value="F:DNA-binding transcription factor activity"/>
    <property type="evidence" value="ECO:0007669"/>
    <property type="project" value="InterPro"/>
</dbReference>
<evidence type="ECO:0000313" key="2">
    <source>
        <dbReference type="Proteomes" id="UP000464378"/>
    </source>
</evidence>
<dbReference type="AlphaFoldDB" id="A0A6C2YNX5"/>
<proteinExistence type="predicted"/>
<reference evidence="1" key="1">
    <citation type="submission" date="2019-04" db="EMBL/GenBank/DDBJ databases">
        <authorList>
            <consortium name="Science for Life Laboratories"/>
        </authorList>
    </citation>
    <scope>NUCLEOTIDE SEQUENCE</scope>
    <source>
        <strain evidence="1">MBLW1</strain>
    </source>
</reference>
<dbReference type="EMBL" id="LR586016">
    <property type="protein sequence ID" value="VIP03094.1"/>
    <property type="molecule type" value="Genomic_DNA"/>
</dbReference>
<dbReference type="SUPFAM" id="SSF88946">
    <property type="entry name" value="Sigma2 domain of RNA polymerase sigma factors"/>
    <property type="match status" value="1"/>
</dbReference>
<dbReference type="KEGG" id="tim:GMBLW1_08660"/>
<dbReference type="GO" id="GO:0006352">
    <property type="term" value="P:DNA-templated transcription initiation"/>
    <property type="evidence" value="ECO:0007669"/>
    <property type="project" value="InterPro"/>
</dbReference>
<keyword evidence="2" id="KW-1185">Reference proteome</keyword>
<dbReference type="Gene3D" id="1.10.1740.10">
    <property type="match status" value="1"/>
</dbReference>
<gene>
    <name evidence="1" type="ORF">GMBLW1_08660</name>
</gene>